<dbReference type="PROSITE" id="PS51257">
    <property type="entry name" value="PROKAR_LIPOPROTEIN"/>
    <property type="match status" value="1"/>
</dbReference>
<name>A0A927CFY0_9BACL</name>
<evidence type="ECO:0000256" key="2">
    <source>
        <dbReference type="SAM" id="SignalP"/>
    </source>
</evidence>
<feature type="compositionally biased region" description="Low complexity" evidence="1">
    <location>
        <begin position="33"/>
        <end position="52"/>
    </location>
</feature>
<dbReference type="SUPFAM" id="SSF53850">
    <property type="entry name" value="Periplasmic binding protein-like II"/>
    <property type="match status" value="1"/>
</dbReference>
<protein>
    <recommendedName>
        <fullName evidence="5">ABC transporter substrate-binding protein</fullName>
    </recommendedName>
</protein>
<keyword evidence="2" id="KW-0732">Signal</keyword>
<evidence type="ECO:0000313" key="4">
    <source>
        <dbReference type="Proteomes" id="UP000632125"/>
    </source>
</evidence>
<keyword evidence="4" id="KW-1185">Reference proteome</keyword>
<comment type="caution">
    <text evidence="3">The sequence shown here is derived from an EMBL/GenBank/DDBJ whole genome shotgun (WGS) entry which is preliminary data.</text>
</comment>
<feature type="chain" id="PRO_5037434034" description="ABC transporter substrate-binding protein" evidence="2">
    <location>
        <begin position="24"/>
        <end position="505"/>
    </location>
</feature>
<dbReference type="AlphaFoldDB" id="A0A927CFY0"/>
<dbReference type="PANTHER" id="PTHR43649">
    <property type="entry name" value="ARABINOSE-BINDING PROTEIN-RELATED"/>
    <property type="match status" value="1"/>
</dbReference>
<proteinExistence type="predicted"/>
<evidence type="ECO:0000256" key="1">
    <source>
        <dbReference type="SAM" id="MobiDB-lite"/>
    </source>
</evidence>
<feature type="region of interest" description="Disordered" evidence="1">
    <location>
        <begin position="26"/>
        <end position="64"/>
    </location>
</feature>
<dbReference type="Proteomes" id="UP000632125">
    <property type="component" value="Unassembled WGS sequence"/>
</dbReference>
<feature type="signal peptide" evidence="2">
    <location>
        <begin position="1"/>
        <end position="23"/>
    </location>
</feature>
<dbReference type="Gene3D" id="3.40.190.10">
    <property type="entry name" value="Periplasmic binding protein-like II"/>
    <property type="match status" value="1"/>
</dbReference>
<evidence type="ECO:0008006" key="5">
    <source>
        <dbReference type="Google" id="ProtNLM"/>
    </source>
</evidence>
<accession>A0A927CFY0</accession>
<dbReference type="EMBL" id="JACXIY010000002">
    <property type="protein sequence ID" value="MBD2867358.1"/>
    <property type="molecule type" value="Genomic_DNA"/>
</dbReference>
<organism evidence="3 4">
    <name type="scientific">Paenibacillus arenilitoris</name>
    <dbReference type="NCBI Taxonomy" id="2772299"/>
    <lineage>
        <taxon>Bacteria</taxon>
        <taxon>Bacillati</taxon>
        <taxon>Bacillota</taxon>
        <taxon>Bacilli</taxon>
        <taxon>Bacillales</taxon>
        <taxon>Paenibacillaceae</taxon>
        <taxon>Paenibacillus</taxon>
    </lineage>
</organism>
<dbReference type="PANTHER" id="PTHR43649:SF12">
    <property type="entry name" value="DIACETYLCHITOBIOSE BINDING PROTEIN DASA"/>
    <property type="match status" value="1"/>
</dbReference>
<reference evidence="3" key="1">
    <citation type="submission" date="2020-09" db="EMBL/GenBank/DDBJ databases">
        <title>A novel bacterium of genus Paenibacillus, isolated from South China Sea.</title>
        <authorList>
            <person name="Huang H."/>
            <person name="Mo K."/>
            <person name="Hu Y."/>
        </authorList>
    </citation>
    <scope>NUCLEOTIDE SEQUENCE</scope>
    <source>
        <strain evidence="3">IB182493</strain>
    </source>
</reference>
<sequence>MRKQSRVVWFVMLILVLSLVASACTSGGGNGGNTEPEGQNNAGQASNAPSPEASEEAPADDGAPPVQDLGGYKFVVADNNPNRWFPQEGSSDLANAIIDRIKWVEETYNVKIELRKHSEEEFSNAVLAGDKYADIIIAPTWELGRHINGKRLADMSKIPNLKLDNAYWKEYNTSNLLTYDNRTFGVAAPFANQGDEVWVLAFNKSIIDELGLENPYDLVKNKQWTFEKMLEMEQAAKRDLNGDGVMDSNDRYGLATGHDWDIGVALYLASGNKIIDIADDGKMTYAVNTPEAFETIEMIKKLAKPGDTFFPKKEGEDMDAYVKAFVEGKALFLAYSRGRGVIDPIYEMESDFGFVPMPMGNNTDNYLSWVSHDAPSMAVPVTNKELDKTGLILEALAWKAQEEEQIRMDEIAFTQLRDEESLDVLMELKNYGVSDMAFIGQQMQGNVHSGLALIPDVGFYNQNLEPASKVAEIEEAVNIGLEELALRLKGEFVEPSPKPEEEKKE</sequence>
<dbReference type="InterPro" id="IPR050490">
    <property type="entry name" value="Bact_solute-bd_prot1"/>
</dbReference>
<evidence type="ECO:0000313" key="3">
    <source>
        <dbReference type="EMBL" id="MBD2867358.1"/>
    </source>
</evidence>
<gene>
    <name evidence="3" type="ORF">IDH41_02125</name>
</gene>